<dbReference type="Proteomes" id="UP000830671">
    <property type="component" value="Chromosome 6"/>
</dbReference>
<evidence type="ECO:0000313" key="2">
    <source>
        <dbReference type="Proteomes" id="UP000830671"/>
    </source>
</evidence>
<dbReference type="RefSeq" id="XP_049147626.1">
    <property type="nucleotide sequence ID" value="XM_049290481.1"/>
</dbReference>
<proteinExistence type="predicted"/>
<name>A0A9Q8SYR1_9PEZI</name>
<sequence length="236" mass="25784">MPLMMIYLYRGTEAEDMNRGQGPLFFAKSPSLYSYYAYTNGPLASSCLSGQWSGLVWSGLTESFSSFSLHPVTSHFKASFLFFLPPNNSLLPSSYLVLLDTPLAYLESPCHLGQRIFFNKPTFLPPAAKASHHWTQLSKPKLGSRFKLKLIVEKDTAARCPSTIWGDRHSRVLATATTALQGFSDRIWRYSGLVSSANQHLPGFPTPPPAPPTGAFQATIAVAAVAVCVAIADILP</sequence>
<accession>A0A9Q8SYR1</accession>
<dbReference type="KEGG" id="clup:CLUP02_11513"/>
<organism evidence="1 2">
    <name type="scientific">Colletotrichum lupini</name>
    <dbReference type="NCBI Taxonomy" id="145971"/>
    <lineage>
        <taxon>Eukaryota</taxon>
        <taxon>Fungi</taxon>
        <taxon>Dikarya</taxon>
        <taxon>Ascomycota</taxon>
        <taxon>Pezizomycotina</taxon>
        <taxon>Sordariomycetes</taxon>
        <taxon>Hypocreomycetidae</taxon>
        <taxon>Glomerellales</taxon>
        <taxon>Glomerellaceae</taxon>
        <taxon>Colletotrichum</taxon>
        <taxon>Colletotrichum acutatum species complex</taxon>
    </lineage>
</organism>
<keyword evidence="2" id="KW-1185">Reference proteome</keyword>
<reference evidence="1" key="1">
    <citation type="journal article" date="2021" name="Mol. Plant Microbe Interact.">
        <title>Complete Genome Sequence of the Plant-Pathogenic Fungus Colletotrichum lupini.</title>
        <authorList>
            <person name="Baroncelli R."/>
            <person name="Pensec F."/>
            <person name="Da Lio D."/>
            <person name="Boufleur T."/>
            <person name="Vicente I."/>
            <person name="Sarrocco S."/>
            <person name="Picot A."/>
            <person name="Baraldi E."/>
            <person name="Sukno S."/>
            <person name="Thon M."/>
            <person name="Le Floch G."/>
        </authorList>
    </citation>
    <scope>NUCLEOTIDE SEQUENCE</scope>
    <source>
        <strain evidence="1">IMI 504893</strain>
    </source>
</reference>
<dbReference type="EMBL" id="CP019478">
    <property type="protein sequence ID" value="UQC86014.1"/>
    <property type="molecule type" value="Genomic_DNA"/>
</dbReference>
<evidence type="ECO:0000313" key="1">
    <source>
        <dbReference type="EMBL" id="UQC86014.1"/>
    </source>
</evidence>
<dbReference type="AlphaFoldDB" id="A0A9Q8SYR1"/>
<protein>
    <submittedName>
        <fullName evidence="1">Uncharacterized protein</fullName>
    </submittedName>
</protein>
<gene>
    <name evidence="1" type="ORF">CLUP02_11513</name>
</gene>
<dbReference type="GeneID" id="73345491"/>